<dbReference type="Gene3D" id="1.10.132.20">
    <property type="entry name" value="Ribosome-recycling factor"/>
    <property type="match status" value="1"/>
</dbReference>
<accession>A0A6A0AR19</accession>
<dbReference type="PANTHER" id="PTHR20982:SF3">
    <property type="entry name" value="MITOCHONDRIAL RIBOSOME RECYCLING FACTOR PSEUDO 1"/>
    <property type="match status" value="1"/>
</dbReference>
<dbReference type="GO" id="GO:0005737">
    <property type="term" value="C:cytoplasm"/>
    <property type="evidence" value="ECO:0007669"/>
    <property type="project" value="UniProtKB-SubCell"/>
</dbReference>
<dbReference type="InterPro" id="IPR036191">
    <property type="entry name" value="RRF_sf"/>
</dbReference>
<dbReference type="Pfam" id="PF01765">
    <property type="entry name" value="RRF"/>
    <property type="match status" value="1"/>
</dbReference>
<evidence type="ECO:0000259" key="7">
    <source>
        <dbReference type="Pfam" id="PF01765"/>
    </source>
</evidence>
<evidence type="ECO:0000256" key="4">
    <source>
        <dbReference type="ARBA" id="ARBA00022917"/>
    </source>
</evidence>
<dbReference type="PANTHER" id="PTHR20982">
    <property type="entry name" value="RIBOSOME RECYCLING FACTOR"/>
    <property type="match status" value="1"/>
</dbReference>
<dbReference type="InterPro" id="IPR002661">
    <property type="entry name" value="Ribosome_recyc_fac"/>
</dbReference>
<evidence type="ECO:0000313" key="9">
    <source>
        <dbReference type="Proteomes" id="UP000484988"/>
    </source>
</evidence>
<dbReference type="CDD" id="cd00520">
    <property type="entry name" value="RRF"/>
    <property type="match status" value="1"/>
</dbReference>
<dbReference type="Proteomes" id="UP000484988">
    <property type="component" value="Unassembled WGS sequence"/>
</dbReference>
<evidence type="ECO:0000256" key="5">
    <source>
        <dbReference type="HAMAP-Rule" id="MF_00040"/>
    </source>
</evidence>
<sequence length="241" mass="26549">MDKALPVGHRAGETRRQLSQASYAWHGPDRGPAPGGGPGRGPPVGAGDDQDTQEQVVIEETLLEAEEKMEKAVVVAKEDFAAIRTGRAHPAMFNKIVADYYGALTPINQLASFSVPEPRMAVVTPFDKSALRNIEQAIRDSDLGVNPSNDGNIIRVVFPELTEERRREFIKVAKGKAEDSRISIRSVRRKAKEAIDKLIKDGEVGEDEGRRAEKELDDTTAKYVAQVDELLKHKEAELLEV</sequence>
<feature type="region of interest" description="Disordered" evidence="6">
    <location>
        <begin position="1"/>
        <end position="52"/>
    </location>
</feature>
<dbReference type="EMBL" id="BLLG01000004">
    <property type="protein sequence ID" value="GFH35439.1"/>
    <property type="molecule type" value="Genomic_DNA"/>
</dbReference>
<evidence type="ECO:0000256" key="6">
    <source>
        <dbReference type="SAM" id="MobiDB-lite"/>
    </source>
</evidence>
<dbReference type="FunFam" id="3.30.1360.40:FF:000001">
    <property type="entry name" value="Ribosome-recycling factor"/>
    <property type="match status" value="1"/>
</dbReference>
<feature type="domain" description="Ribosome recycling factor" evidence="7">
    <location>
        <begin position="77"/>
        <end position="239"/>
    </location>
</feature>
<evidence type="ECO:0000256" key="2">
    <source>
        <dbReference type="ARBA" id="ARBA00005912"/>
    </source>
</evidence>
<name>A0A6A0AR19_9ACTN</name>
<dbReference type="NCBIfam" id="TIGR00496">
    <property type="entry name" value="frr"/>
    <property type="match status" value="1"/>
</dbReference>
<dbReference type="Gene3D" id="3.30.1360.40">
    <property type="match status" value="1"/>
</dbReference>
<feature type="compositionally biased region" description="Gly residues" evidence="6">
    <location>
        <begin position="33"/>
        <end position="44"/>
    </location>
</feature>
<gene>
    <name evidence="5" type="primary">frr</name>
    <name evidence="8" type="ORF">SCWH03_16550</name>
</gene>
<keyword evidence="9" id="KW-1185">Reference proteome</keyword>
<dbReference type="AlphaFoldDB" id="A0A6A0AR19"/>
<dbReference type="HAMAP" id="MF_00040">
    <property type="entry name" value="RRF"/>
    <property type="match status" value="1"/>
</dbReference>
<keyword evidence="4 5" id="KW-0648">Protein biosynthesis</keyword>
<organism evidence="8 9">
    <name type="scientific">Streptomyces pacificus</name>
    <dbReference type="NCBI Taxonomy" id="2705029"/>
    <lineage>
        <taxon>Bacteria</taxon>
        <taxon>Bacillati</taxon>
        <taxon>Actinomycetota</taxon>
        <taxon>Actinomycetes</taxon>
        <taxon>Kitasatosporales</taxon>
        <taxon>Streptomycetaceae</taxon>
        <taxon>Streptomyces</taxon>
    </lineage>
</organism>
<dbReference type="GO" id="GO:0043023">
    <property type="term" value="F:ribosomal large subunit binding"/>
    <property type="evidence" value="ECO:0007669"/>
    <property type="project" value="TreeGrafter"/>
</dbReference>
<comment type="similarity">
    <text evidence="2 5">Belongs to the RRF family.</text>
</comment>
<protein>
    <recommendedName>
        <fullName evidence="5">Ribosome-recycling factor</fullName>
        <shortName evidence="5">RRF</shortName>
    </recommendedName>
    <alternativeName>
        <fullName evidence="5">Ribosome-releasing factor</fullName>
    </alternativeName>
</protein>
<dbReference type="SUPFAM" id="SSF55194">
    <property type="entry name" value="Ribosome recycling factor, RRF"/>
    <property type="match status" value="1"/>
</dbReference>
<comment type="function">
    <text evidence="5">Responsible for the release of ribosomes from messenger RNA at the termination of protein biosynthesis. May increase the efficiency of translation by recycling ribosomes from one round of translation to another.</text>
</comment>
<reference evidence="8 9" key="1">
    <citation type="submission" date="2020-02" db="EMBL/GenBank/DDBJ databases">
        <title>Whole Genome Shotgun Sequence of Streptomyces sp. strain CWH03.</title>
        <authorList>
            <person name="Dohra H."/>
            <person name="Kodani S."/>
            <person name="Yamamura H."/>
        </authorList>
    </citation>
    <scope>NUCLEOTIDE SEQUENCE [LARGE SCALE GENOMIC DNA]</scope>
    <source>
        <strain evidence="8 9">CWH03</strain>
    </source>
</reference>
<keyword evidence="3 5" id="KW-0963">Cytoplasm</keyword>
<evidence type="ECO:0000313" key="8">
    <source>
        <dbReference type="EMBL" id="GFH35439.1"/>
    </source>
</evidence>
<dbReference type="GO" id="GO:0006415">
    <property type="term" value="P:translational termination"/>
    <property type="evidence" value="ECO:0007669"/>
    <property type="project" value="UniProtKB-UniRule"/>
</dbReference>
<dbReference type="FunFam" id="1.10.132.20:FF:000001">
    <property type="entry name" value="Ribosome-recycling factor"/>
    <property type="match status" value="1"/>
</dbReference>
<dbReference type="InterPro" id="IPR023584">
    <property type="entry name" value="Ribosome_recyc_fac_dom"/>
</dbReference>
<proteinExistence type="inferred from homology"/>
<evidence type="ECO:0000256" key="3">
    <source>
        <dbReference type="ARBA" id="ARBA00022490"/>
    </source>
</evidence>
<comment type="caution">
    <text evidence="8">The sequence shown here is derived from an EMBL/GenBank/DDBJ whole genome shotgun (WGS) entry which is preliminary data.</text>
</comment>
<comment type="subcellular location">
    <subcellularLocation>
        <location evidence="1 5">Cytoplasm</location>
    </subcellularLocation>
</comment>
<evidence type="ECO:0000256" key="1">
    <source>
        <dbReference type="ARBA" id="ARBA00004496"/>
    </source>
</evidence>